<sequence>MSVIGWMCGRSLPRICVLFIYHALNNIMYSTRNGTVHAPSPRLATRTLHAYAESPTNLLLRNFQSTSFELSFDPRATLTFGYTIAGLQRASVL</sequence>
<evidence type="ECO:0000313" key="1">
    <source>
        <dbReference type="EMBL" id="RDB28122.1"/>
    </source>
</evidence>
<keyword evidence="2" id="KW-1185">Reference proteome</keyword>
<protein>
    <submittedName>
        <fullName evidence="1">Uncharacterized protein</fullName>
    </submittedName>
</protein>
<dbReference type="EMBL" id="LUEZ02000012">
    <property type="protein sequence ID" value="RDB28122.1"/>
    <property type="molecule type" value="Genomic_DNA"/>
</dbReference>
<gene>
    <name evidence="1" type="ORF">Hypma_001460</name>
</gene>
<organism evidence="1 2">
    <name type="scientific">Hypsizygus marmoreus</name>
    <name type="common">White beech mushroom</name>
    <name type="synonym">Agaricus marmoreus</name>
    <dbReference type="NCBI Taxonomy" id="39966"/>
    <lineage>
        <taxon>Eukaryota</taxon>
        <taxon>Fungi</taxon>
        <taxon>Dikarya</taxon>
        <taxon>Basidiomycota</taxon>
        <taxon>Agaricomycotina</taxon>
        <taxon>Agaricomycetes</taxon>
        <taxon>Agaricomycetidae</taxon>
        <taxon>Agaricales</taxon>
        <taxon>Tricholomatineae</taxon>
        <taxon>Lyophyllaceae</taxon>
        <taxon>Hypsizygus</taxon>
    </lineage>
</organism>
<evidence type="ECO:0000313" key="2">
    <source>
        <dbReference type="Proteomes" id="UP000076154"/>
    </source>
</evidence>
<reference evidence="1" key="1">
    <citation type="submission" date="2018-04" db="EMBL/GenBank/DDBJ databases">
        <title>Whole genome sequencing of Hypsizygus marmoreus.</title>
        <authorList>
            <person name="Choi I.-G."/>
            <person name="Min B."/>
            <person name="Kim J.-G."/>
            <person name="Kim S."/>
            <person name="Oh Y.-L."/>
            <person name="Kong W.-S."/>
            <person name="Park H."/>
            <person name="Jeong J."/>
            <person name="Song E.-S."/>
        </authorList>
    </citation>
    <scope>NUCLEOTIDE SEQUENCE [LARGE SCALE GENOMIC DNA]</scope>
    <source>
        <strain evidence="1">51987-8</strain>
    </source>
</reference>
<proteinExistence type="predicted"/>
<dbReference type="InParanoid" id="A0A369K3G8"/>
<name>A0A369K3G8_HYPMA</name>
<dbReference type="AlphaFoldDB" id="A0A369K3G8"/>
<accession>A0A369K3G8</accession>
<dbReference type="Proteomes" id="UP000076154">
    <property type="component" value="Unassembled WGS sequence"/>
</dbReference>
<comment type="caution">
    <text evidence="1">The sequence shown here is derived from an EMBL/GenBank/DDBJ whole genome shotgun (WGS) entry which is preliminary data.</text>
</comment>